<name>A0A8X7CLE0_9ARAC</name>
<evidence type="ECO:0000313" key="2">
    <source>
        <dbReference type="Proteomes" id="UP000886998"/>
    </source>
</evidence>
<gene>
    <name evidence="1" type="primary">NCL1_31120</name>
    <name evidence="1" type="ORF">TNIN_488111</name>
</gene>
<keyword evidence="2" id="KW-1185">Reference proteome</keyword>
<dbReference type="OrthoDB" id="428658at2759"/>
<dbReference type="Proteomes" id="UP000886998">
    <property type="component" value="Unassembled WGS sequence"/>
</dbReference>
<dbReference type="AlphaFoldDB" id="A0A8X7CLE0"/>
<accession>A0A8X7CLE0</accession>
<sequence>MKSRLLFGFYQNFLHQQNRVVNLNIQKGFKTEMSFKTKSVHCYKKLFPWKDSSELAEHLASTIAYNKALNKPFGIQIHLDETDTPRGKQRFVIPTLPNCDLTIEETLDDLKEHLNVPNLTILKSTEKYSSGIVLLSTNENTTASVKKSFNRAKFNKIPNLIHWALTLGCPGANYKKEKKLG</sequence>
<proteinExistence type="predicted"/>
<dbReference type="EMBL" id="BMAV01017908">
    <property type="protein sequence ID" value="GFY69950.1"/>
    <property type="molecule type" value="Genomic_DNA"/>
</dbReference>
<comment type="caution">
    <text evidence="1">The sequence shown here is derived from an EMBL/GenBank/DDBJ whole genome shotgun (WGS) entry which is preliminary data.</text>
</comment>
<evidence type="ECO:0000313" key="1">
    <source>
        <dbReference type="EMBL" id="GFY69950.1"/>
    </source>
</evidence>
<protein>
    <submittedName>
        <fullName evidence="1">Uncharacterized protein</fullName>
    </submittedName>
</protein>
<organism evidence="1 2">
    <name type="scientific">Trichonephila inaurata madagascariensis</name>
    <dbReference type="NCBI Taxonomy" id="2747483"/>
    <lineage>
        <taxon>Eukaryota</taxon>
        <taxon>Metazoa</taxon>
        <taxon>Ecdysozoa</taxon>
        <taxon>Arthropoda</taxon>
        <taxon>Chelicerata</taxon>
        <taxon>Arachnida</taxon>
        <taxon>Araneae</taxon>
        <taxon>Araneomorphae</taxon>
        <taxon>Entelegynae</taxon>
        <taxon>Araneoidea</taxon>
        <taxon>Nephilidae</taxon>
        <taxon>Trichonephila</taxon>
        <taxon>Trichonephila inaurata</taxon>
    </lineage>
</organism>
<reference evidence="1" key="1">
    <citation type="submission" date="2020-08" db="EMBL/GenBank/DDBJ databases">
        <title>Multicomponent nature underlies the extraordinary mechanical properties of spider dragline silk.</title>
        <authorList>
            <person name="Kono N."/>
            <person name="Nakamura H."/>
            <person name="Mori M."/>
            <person name="Yoshida Y."/>
            <person name="Ohtoshi R."/>
            <person name="Malay A.D."/>
            <person name="Moran D.A.P."/>
            <person name="Tomita M."/>
            <person name="Numata K."/>
            <person name="Arakawa K."/>
        </authorList>
    </citation>
    <scope>NUCLEOTIDE SEQUENCE</scope>
</reference>